<keyword evidence="3" id="KW-0238">DNA-binding</keyword>
<dbReference type="Pfam" id="PF03466">
    <property type="entry name" value="LysR_substrate"/>
    <property type="match status" value="1"/>
</dbReference>
<keyword evidence="2" id="KW-0805">Transcription regulation</keyword>
<evidence type="ECO:0000256" key="4">
    <source>
        <dbReference type="ARBA" id="ARBA00023163"/>
    </source>
</evidence>
<name>A0ABS7JAL2_9SPHN</name>
<keyword evidence="7" id="KW-1185">Reference proteome</keyword>
<dbReference type="PROSITE" id="PS50931">
    <property type="entry name" value="HTH_LYSR"/>
    <property type="match status" value="1"/>
</dbReference>
<proteinExistence type="inferred from homology"/>
<dbReference type="Proteomes" id="UP000755104">
    <property type="component" value="Unassembled WGS sequence"/>
</dbReference>
<dbReference type="InterPro" id="IPR058163">
    <property type="entry name" value="LysR-type_TF_proteobact-type"/>
</dbReference>
<dbReference type="PANTHER" id="PTHR30537">
    <property type="entry name" value="HTH-TYPE TRANSCRIPTIONAL REGULATOR"/>
    <property type="match status" value="1"/>
</dbReference>
<evidence type="ECO:0000256" key="1">
    <source>
        <dbReference type="ARBA" id="ARBA00009437"/>
    </source>
</evidence>
<reference evidence="6 7" key="1">
    <citation type="submission" date="2021-08" db="EMBL/GenBank/DDBJ databases">
        <title>Comparative Genomics Analysis of the Genus Qipengyuania Reveals Extensive Genetic Diversity and Metabolic Versatility, Including the Description of Fifteen Novel Species.</title>
        <authorList>
            <person name="Liu Y."/>
        </authorList>
    </citation>
    <scope>NUCLEOTIDE SEQUENCE [LARGE SCALE GENOMIC DNA]</scope>
    <source>
        <strain evidence="6 7">6D47A</strain>
    </source>
</reference>
<dbReference type="InterPro" id="IPR000847">
    <property type="entry name" value="LysR_HTH_N"/>
</dbReference>
<comment type="similarity">
    <text evidence="1">Belongs to the LysR transcriptional regulatory family.</text>
</comment>
<dbReference type="Gene3D" id="1.10.10.10">
    <property type="entry name" value="Winged helix-like DNA-binding domain superfamily/Winged helix DNA-binding domain"/>
    <property type="match status" value="1"/>
</dbReference>
<evidence type="ECO:0000313" key="6">
    <source>
        <dbReference type="EMBL" id="MBX7483346.1"/>
    </source>
</evidence>
<dbReference type="EMBL" id="JAIGNO010000008">
    <property type="protein sequence ID" value="MBX7483346.1"/>
    <property type="molecule type" value="Genomic_DNA"/>
</dbReference>
<sequence>MRIFGAIDPDSSLAATARTLGISPATVSRAVTLLENEAGEVLLERSTRHLSFTSKGREHQSAYAEIVARLDSLARREPEGALSGNVAITAPELFGRLVVVPALHSLRLANPELRIRLLLQNRLSDLIGEGIDLAIRIAKAPDANLQLIKVGQVRRVTCASPDYIERAGEPRSPDELKNHLCIGLNGAGFDEQWHFNYNGRPRSQRIQCSMTTNNAAASICIAEMGGGIIQALSYQVTSQLEHGLLQPVLGKYAAPPLDVQIVHRHNPPNPRSVRRVAEHLGKSMAI</sequence>
<comment type="caution">
    <text evidence="6">The sequence shown here is derived from an EMBL/GenBank/DDBJ whole genome shotgun (WGS) entry which is preliminary data.</text>
</comment>
<accession>A0ABS7JAL2</accession>
<dbReference type="SUPFAM" id="SSF46785">
    <property type="entry name" value="Winged helix' DNA-binding domain"/>
    <property type="match status" value="1"/>
</dbReference>
<evidence type="ECO:0000256" key="2">
    <source>
        <dbReference type="ARBA" id="ARBA00023015"/>
    </source>
</evidence>
<dbReference type="InterPro" id="IPR036388">
    <property type="entry name" value="WH-like_DNA-bd_sf"/>
</dbReference>
<dbReference type="Gene3D" id="3.40.190.290">
    <property type="match status" value="1"/>
</dbReference>
<dbReference type="PANTHER" id="PTHR30537:SF21">
    <property type="entry name" value="HTH-TYPE TRANSCRIPTIONAL REGULATOR SINR-RELATED"/>
    <property type="match status" value="1"/>
</dbReference>
<dbReference type="InterPro" id="IPR005119">
    <property type="entry name" value="LysR_subst-bd"/>
</dbReference>
<organism evidence="6 7">
    <name type="scientific">Qipengyuania qiaonensis</name>
    <dbReference type="NCBI Taxonomy" id="2867240"/>
    <lineage>
        <taxon>Bacteria</taxon>
        <taxon>Pseudomonadati</taxon>
        <taxon>Pseudomonadota</taxon>
        <taxon>Alphaproteobacteria</taxon>
        <taxon>Sphingomonadales</taxon>
        <taxon>Erythrobacteraceae</taxon>
        <taxon>Qipengyuania</taxon>
    </lineage>
</organism>
<protein>
    <submittedName>
        <fullName evidence="6">LysR family transcriptional regulator</fullName>
    </submittedName>
</protein>
<evidence type="ECO:0000313" key="7">
    <source>
        <dbReference type="Proteomes" id="UP000755104"/>
    </source>
</evidence>
<dbReference type="Pfam" id="PF00126">
    <property type="entry name" value="HTH_1"/>
    <property type="match status" value="1"/>
</dbReference>
<evidence type="ECO:0000259" key="5">
    <source>
        <dbReference type="PROSITE" id="PS50931"/>
    </source>
</evidence>
<feature type="domain" description="HTH lysR-type" evidence="5">
    <location>
        <begin position="1"/>
        <end position="53"/>
    </location>
</feature>
<dbReference type="SUPFAM" id="SSF53850">
    <property type="entry name" value="Periplasmic binding protein-like II"/>
    <property type="match status" value="1"/>
</dbReference>
<evidence type="ECO:0000256" key="3">
    <source>
        <dbReference type="ARBA" id="ARBA00023125"/>
    </source>
</evidence>
<gene>
    <name evidence="6" type="ORF">K3174_12465</name>
</gene>
<keyword evidence="4" id="KW-0804">Transcription</keyword>
<dbReference type="InterPro" id="IPR036390">
    <property type="entry name" value="WH_DNA-bd_sf"/>
</dbReference>